<reference evidence="1 2" key="1">
    <citation type="submission" date="2021-09" db="EMBL/GenBank/DDBJ databases">
        <title>Genome sequencing and assembly of Chryseobacterium sp. RG1.</title>
        <authorList>
            <person name="Chhetri G."/>
        </authorList>
    </citation>
    <scope>NUCLEOTIDE SEQUENCE [LARGE SCALE GENOMIC DNA]</scope>
    <source>
        <strain evidence="1 2">RG1</strain>
    </source>
</reference>
<organism evidence="1 2">
    <name type="scientific">Chryseobacterium tagetis</name>
    <dbReference type="NCBI Taxonomy" id="2801334"/>
    <lineage>
        <taxon>Bacteria</taxon>
        <taxon>Pseudomonadati</taxon>
        <taxon>Bacteroidota</taxon>
        <taxon>Flavobacteriia</taxon>
        <taxon>Flavobacteriales</taxon>
        <taxon>Weeksellaceae</taxon>
        <taxon>Chryseobacterium group</taxon>
        <taxon>Chryseobacterium</taxon>
    </lineage>
</organism>
<gene>
    <name evidence="1" type="ORF">JI747_016440</name>
</gene>
<dbReference type="RefSeq" id="WP_225689957.1">
    <property type="nucleotide sequence ID" value="NZ_JAERSE020000004.1"/>
</dbReference>
<accession>A0ABS8A4I5</accession>
<evidence type="ECO:0000313" key="2">
    <source>
        <dbReference type="Proteomes" id="UP000618240"/>
    </source>
</evidence>
<comment type="caution">
    <text evidence="1">The sequence shown here is derived from an EMBL/GenBank/DDBJ whole genome shotgun (WGS) entry which is preliminary data.</text>
</comment>
<proteinExistence type="predicted"/>
<dbReference type="Proteomes" id="UP000618240">
    <property type="component" value="Unassembled WGS sequence"/>
</dbReference>
<name>A0ABS8A4I5_9FLAO</name>
<sequence>MITYITLQDDTLEKISSDLKIENPVYLREFHNAHCAQHKRFHTDLRPGQYLLLPFGNEITELNKKIIENGDGLYYHPPHGKIPFQIPLLKGKYKINHQKFLDDERLADYQYQIELDYIKFENLHHIFSFQMSDFKKEGSESDTKISGLAKACIEILYPLEIRFNEEGELKEVHLTSPENLLKDHLETLKSYFTDPYSADYINQMKSVIDDKKILLENLKNTLPLHLLTSSFYRASYGNWTDSQTYQDFLPWLTNASPIRFELQNRILPKEDEALLKIIQNGSSSDSRSLDQLYAKSFVSEDQSTSKEKTVDCDHVAEYSFNRIDLSFLKIEAVFNVYIDDRIEKEIFSMEKQQE</sequence>
<evidence type="ECO:0000313" key="1">
    <source>
        <dbReference type="EMBL" id="MCA6068757.1"/>
    </source>
</evidence>
<evidence type="ECO:0008006" key="3">
    <source>
        <dbReference type="Google" id="ProtNLM"/>
    </source>
</evidence>
<dbReference type="EMBL" id="JAERSE020000004">
    <property type="protein sequence ID" value="MCA6068757.1"/>
    <property type="molecule type" value="Genomic_DNA"/>
</dbReference>
<keyword evidence="2" id="KW-1185">Reference proteome</keyword>
<protein>
    <recommendedName>
        <fullName evidence="3">LysM domain-containing protein</fullName>
    </recommendedName>
</protein>